<dbReference type="EC" id="5.6.2.4" evidence="3"/>
<dbReference type="InParanoid" id="A0A7F5RLM7"/>
<evidence type="ECO:0000256" key="2">
    <source>
        <dbReference type="ARBA" id="ARBA00034617"/>
    </source>
</evidence>
<feature type="domain" description="Helicase C-terminal" evidence="4">
    <location>
        <begin position="71"/>
        <end position="229"/>
    </location>
</feature>
<keyword evidence="6" id="KW-0067">ATP-binding</keyword>
<keyword evidence="6" id="KW-0347">Helicase</keyword>
<dbReference type="Gene3D" id="3.40.50.300">
    <property type="entry name" value="P-loop containing nucleotide triphosphate hydrolases"/>
    <property type="match status" value="1"/>
</dbReference>
<dbReference type="Pfam" id="PF00271">
    <property type="entry name" value="Helicase_C"/>
    <property type="match status" value="1"/>
</dbReference>
<keyword evidence="5" id="KW-1185">Reference proteome</keyword>
<dbReference type="SMART" id="SM00490">
    <property type="entry name" value="HELICc"/>
    <property type="match status" value="1"/>
</dbReference>
<dbReference type="AlphaFoldDB" id="A0A7F5RLM7"/>
<comment type="catalytic activity">
    <reaction evidence="2">
        <text>Couples ATP hydrolysis with the unwinding of duplex DNA by translocating in the 3'-5' direction.</text>
        <dbReference type="EC" id="5.6.2.4"/>
    </reaction>
</comment>
<dbReference type="PANTHER" id="PTHR13710:SF108">
    <property type="entry name" value="ATP-DEPENDENT DNA HELICASE Q4"/>
    <property type="match status" value="1"/>
</dbReference>
<dbReference type="GO" id="GO:0000724">
    <property type="term" value="P:double-strand break repair via homologous recombination"/>
    <property type="evidence" value="ECO:0007669"/>
    <property type="project" value="TreeGrafter"/>
</dbReference>
<dbReference type="KEGG" id="apln:108732444"/>
<dbReference type="PROSITE" id="PS51194">
    <property type="entry name" value="HELICASE_CTER"/>
    <property type="match status" value="1"/>
</dbReference>
<dbReference type="GO" id="GO:0005634">
    <property type="term" value="C:nucleus"/>
    <property type="evidence" value="ECO:0007669"/>
    <property type="project" value="TreeGrafter"/>
</dbReference>
<evidence type="ECO:0000259" key="4">
    <source>
        <dbReference type="PROSITE" id="PS51194"/>
    </source>
</evidence>
<dbReference type="OrthoDB" id="18781at2759"/>
<dbReference type="Proteomes" id="UP000192223">
    <property type="component" value="Unplaced"/>
</dbReference>
<dbReference type="GO" id="GO:0043138">
    <property type="term" value="F:3'-5' DNA helicase activity"/>
    <property type="evidence" value="ECO:0007669"/>
    <property type="project" value="UniProtKB-EC"/>
</dbReference>
<protein>
    <recommendedName>
        <fullName evidence="3">DNA 3'-5' helicase</fullName>
        <ecNumber evidence="3">5.6.2.4</ecNumber>
    </recommendedName>
</protein>
<evidence type="ECO:0000256" key="1">
    <source>
        <dbReference type="ARBA" id="ARBA00005446"/>
    </source>
</evidence>
<reference evidence="6" key="1">
    <citation type="submission" date="2025-08" db="UniProtKB">
        <authorList>
            <consortium name="RefSeq"/>
        </authorList>
    </citation>
    <scope>IDENTIFICATION</scope>
    <source>
        <tissue evidence="6">Entire body</tissue>
    </source>
</reference>
<dbReference type="InterPro" id="IPR027417">
    <property type="entry name" value="P-loop_NTPase"/>
</dbReference>
<name>A0A7F5RLM7_AGRPL</name>
<proteinExistence type="inferred from homology"/>
<dbReference type="GeneID" id="108732444"/>
<dbReference type="SUPFAM" id="SSF52540">
    <property type="entry name" value="P-loop containing nucleoside triphosphate hydrolases"/>
    <property type="match status" value="1"/>
</dbReference>
<dbReference type="InterPro" id="IPR001650">
    <property type="entry name" value="Helicase_C-like"/>
</dbReference>
<sequence>MICRVLRERFGIKTLLGLTATATRATCESIIEHLRIPDGKDGVVSEIPLPKNLNLSVSRDVNRDSALLHLLSTEKFAECKSIIVYCTRREECERVATLVRTSLREPTESGRKRKRYSDCAEAYHAGLSAARRKSIQKAFMNGELRIVVATVAFGMGINKSDIRSVIHYNMPSSIESYVQEVGRAGRDGLPSFCHLFLNSESNDEFELRRHVYANTVDRHAIRKLLQRVFVPCSCKGQCTKHEVAFSIQETVAALDVPEENIETLLCYLELHKKKFIETLSHVYINCKLVSYGGVNVIAHASKDCIPLAMALALHKDKIKGNIFEFPVVDVAAAIGWDSGICKHKLKNLEWVTVNNQPTRSKLNVQFTNLGFRVLAPGNLSDNELDEALEYLSQRVQEQEKTALLQIKSVQNALASIAVPSVKSAPVLDHPLKDSICDYFNKSAPLENLPETEPEPVDIDRIASDARALINKYSDENFTGRAIARIFHGIQSPNYPAFQWGRCGFWRTHLRSDFNIVCEIVTKEILRMKAGTDCF</sequence>
<evidence type="ECO:0000313" key="5">
    <source>
        <dbReference type="Proteomes" id="UP000192223"/>
    </source>
</evidence>
<comment type="similarity">
    <text evidence="1">Belongs to the helicase family. RecQ subfamily.</text>
</comment>
<gene>
    <name evidence="6" type="primary">LOC108732444</name>
</gene>
<evidence type="ECO:0000256" key="3">
    <source>
        <dbReference type="ARBA" id="ARBA00034808"/>
    </source>
</evidence>
<dbReference type="RefSeq" id="XP_025836851.1">
    <property type="nucleotide sequence ID" value="XM_025981066.1"/>
</dbReference>
<evidence type="ECO:0000313" key="6">
    <source>
        <dbReference type="RefSeq" id="XP_025836851.1"/>
    </source>
</evidence>
<dbReference type="GO" id="GO:0005737">
    <property type="term" value="C:cytoplasm"/>
    <property type="evidence" value="ECO:0007669"/>
    <property type="project" value="TreeGrafter"/>
</dbReference>
<keyword evidence="6" id="KW-0547">Nucleotide-binding</keyword>
<dbReference type="GO" id="GO:0009378">
    <property type="term" value="F:four-way junction helicase activity"/>
    <property type="evidence" value="ECO:0007669"/>
    <property type="project" value="TreeGrafter"/>
</dbReference>
<dbReference type="GO" id="GO:0005694">
    <property type="term" value="C:chromosome"/>
    <property type="evidence" value="ECO:0007669"/>
    <property type="project" value="TreeGrafter"/>
</dbReference>
<organism evidence="5 6">
    <name type="scientific">Agrilus planipennis</name>
    <name type="common">Emerald ash borer</name>
    <name type="synonym">Agrilus marcopoli</name>
    <dbReference type="NCBI Taxonomy" id="224129"/>
    <lineage>
        <taxon>Eukaryota</taxon>
        <taxon>Metazoa</taxon>
        <taxon>Ecdysozoa</taxon>
        <taxon>Arthropoda</taxon>
        <taxon>Hexapoda</taxon>
        <taxon>Insecta</taxon>
        <taxon>Pterygota</taxon>
        <taxon>Neoptera</taxon>
        <taxon>Endopterygota</taxon>
        <taxon>Coleoptera</taxon>
        <taxon>Polyphaga</taxon>
        <taxon>Elateriformia</taxon>
        <taxon>Buprestoidea</taxon>
        <taxon>Buprestidae</taxon>
        <taxon>Agrilinae</taxon>
        <taxon>Agrilus</taxon>
    </lineage>
</organism>
<dbReference type="PANTHER" id="PTHR13710">
    <property type="entry name" value="DNA HELICASE RECQ FAMILY MEMBER"/>
    <property type="match status" value="1"/>
</dbReference>
<accession>A0A7F5RLM7</accession>
<keyword evidence="6" id="KW-0378">Hydrolase</keyword>